<dbReference type="KEGG" id="mfol:DXT68_05190"/>
<dbReference type="RefSeq" id="WP_045252937.1">
    <property type="nucleotide sequence ID" value="NZ_CP031425.1"/>
</dbReference>
<evidence type="ECO:0000313" key="2">
    <source>
        <dbReference type="EMBL" id="KJL25324.1"/>
    </source>
</evidence>
<dbReference type="GO" id="GO:0005737">
    <property type="term" value="C:cytoplasm"/>
    <property type="evidence" value="ECO:0007669"/>
    <property type="project" value="TreeGrafter"/>
</dbReference>
<proteinExistence type="predicted"/>
<dbReference type="GO" id="GO:1990189">
    <property type="term" value="F:protein N-terminal-serine acetyltransferase activity"/>
    <property type="evidence" value="ECO:0007669"/>
    <property type="project" value="TreeGrafter"/>
</dbReference>
<dbReference type="Pfam" id="PF13302">
    <property type="entry name" value="Acetyltransf_3"/>
    <property type="match status" value="1"/>
</dbReference>
<dbReference type="Proteomes" id="UP000033572">
    <property type="component" value="Unassembled WGS sequence"/>
</dbReference>
<dbReference type="InterPro" id="IPR000182">
    <property type="entry name" value="GNAT_dom"/>
</dbReference>
<dbReference type="EMBL" id="JYIU01000028">
    <property type="protein sequence ID" value="KJL25324.1"/>
    <property type="molecule type" value="Genomic_DNA"/>
</dbReference>
<keyword evidence="3" id="KW-1185">Reference proteome</keyword>
<sequence length="187" mass="20456">MEPVILTTERLVLRTPDASDVAAITAACQDPEIPRWTTVPSPYTREHGEGYVRLIGEWWADGSQTIWCAYRDGELVASIGLHHIHEHRTGGDAELGYWVAAPARGHGYLVEAARAVIHWGFAELGLARIGWRAVAGNIASARSARALGFRYEGLGRSALTSDRGRDDGWFGGLLATDDRGPVEWPIL</sequence>
<dbReference type="InterPro" id="IPR051908">
    <property type="entry name" value="Ribosomal_N-acetyltransferase"/>
</dbReference>
<dbReference type="Gene3D" id="3.40.630.30">
    <property type="match status" value="1"/>
</dbReference>
<accession>A0A0F0KXX0</accession>
<dbReference type="AlphaFoldDB" id="A0A0F0KXX0"/>
<dbReference type="SUPFAM" id="SSF55729">
    <property type="entry name" value="Acyl-CoA N-acyltransferases (Nat)"/>
    <property type="match status" value="1"/>
</dbReference>
<dbReference type="GO" id="GO:0008999">
    <property type="term" value="F:protein-N-terminal-alanine acetyltransferase activity"/>
    <property type="evidence" value="ECO:0007669"/>
    <property type="project" value="TreeGrafter"/>
</dbReference>
<gene>
    <name evidence="2" type="primary">ydaF_2</name>
    <name evidence="2" type="ORF">RN50_00499</name>
</gene>
<evidence type="ECO:0000259" key="1">
    <source>
        <dbReference type="PROSITE" id="PS51186"/>
    </source>
</evidence>
<protein>
    <submittedName>
        <fullName evidence="2">Putative ribosomal N-acetyltransferase YdaF</fullName>
        <ecNumber evidence="2">2.3.1.-</ecNumber>
    </submittedName>
</protein>
<organism evidence="2 3">
    <name type="scientific">Microbacterium foliorum</name>
    <dbReference type="NCBI Taxonomy" id="104336"/>
    <lineage>
        <taxon>Bacteria</taxon>
        <taxon>Bacillati</taxon>
        <taxon>Actinomycetota</taxon>
        <taxon>Actinomycetes</taxon>
        <taxon>Micrococcales</taxon>
        <taxon>Microbacteriaceae</taxon>
        <taxon>Microbacterium</taxon>
    </lineage>
</organism>
<evidence type="ECO:0000313" key="3">
    <source>
        <dbReference type="Proteomes" id="UP000033572"/>
    </source>
</evidence>
<dbReference type="EC" id="2.3.1.-" evidence="2"/>
<name>A0A0F0KXX0_9MICO</name>
<dbReference type="PATRIC" id="fig|104336.4.peg.521"/>
<dbReference type="GeneID" id="94443776"/>
<keyword evidence="2" id="KW-0808">Transferase</keyword>
<dbReference type="PROSITE" id="PS51186">
    <property type="entry name" value="GNAT"/>
    <property type="match status" value="1"/>
</dbReference>
<reference evidence="2 3" key="1">
    <citation type="submission" date="2015-02" db="EMBL/GenBank/DDBJ databases">
        <title>Draft genome sequences of ten Microbacterium spp. with emphasis on heavy metal contaminated environments.</title>
        <authorList>
            <person name="Corretto E."/>
        </authorList>
    </citation>
    <scope>NUCLEOTIDE SEQUENCE [LARGE SCALE GENOMIC DNA]</scope>
    <source>
        <strain evidence="2 3">DSM 12966</strain>
    </source>
</reference>
<dbReference type="PANTHER" id="PTHR43441:SF10">
    <property type="entry name" value="ACETYLTRANSFERASE"/>
    <property type="match status" value="1"/>
</dbReference>
<feature type="domain" description="N-acetyltransferase" evidence="1">
    <location>
        <begin position="11"/>
        <end position="183"/>
    </location>
</feature>
<keyword evidence="2" id="KW-0012">Acyltransferase</keyword>
<comment type="caution">
    <text evidence="2">The sequence shown here is derived from an EMBL/GenBank/DDBJ whole genome shotgun (WGS) entry which is preliminary data.</text>
</comment>
<dbReference type="PANTHER" id="PTHR43441">
    <property type="entry name" value="RIBOSOMAL-PROTEIN-SERINE ACETYLTRANSFERASE"/>
    <property type="match status" value="1"/>
</dbReference>
<dbReference type="InterPro" id="IPR016181">
    <property type="entry name" value="Acyl_CoA_acyltransferase"/>
</dbReference>